<accession>A0AAX6E6L8</accession>
<comment type="caution">
    <text evidence="1">The sequence shown here is derived from an EMBL/GenBank/DDBJ whole genome shotgun (WGS) entry which is preliminary data.</text>
</comment>
<proteinExistence type="predicted"/>
<keyword evidence="2" id="KW-1185">Reference proteome</keyword>
<reference evidence="1" key="1">
    <citation type="journal article" date="2023" name="GigaByte">
        <title>Genome assembly of the bearded iris, Iris pallida Lam.</title>
        <authorList>
            <person name="Bruccoleri R.E."/>
            <person name="Oakeley E.J."/>
            <person name="Faust A.M.E."/>
            <person name="Altorfer M."/>
            <person name="Dessus-Babus S."/>
            <person name="Burckhardt D."/>
            <person name="Oertli M."/>
            <person name="Naumann U."/>
            <person name="Petersen F."/>
            <person name="Wong J."/>
        </authorList>
    </citation>
    <scope>NUCLEOTIDE SEQUENCE</scope>
    <source>
        <strain evidence="1">GSM-AAB239-AS_SAM_17_03QT</strain>
    </source>
</reference>
<name>A0AAX6E6L8_IRIPA</name>
<evidence type="ECO:0000313" key="1">
    <source>
        <dbReference type="EMBL" id="KAJ6799610.1"/>
    </source>
</evidence>
<dbReference type="Proteomes" id="UP001140949">
    <property type="component" value="Unassembled WGS sequence"/>
</dbReference>
<gene>
    <name evidence="1" type="ORF">M6B38_206510</name>
</gene>
<evidence type="ECO:0000313" key="2">
    <source>
        <dbReference type="Proteomes" id="UP001140949"/>
    </source>
</evidence>
<reference evidence="1" key="2">
    <citation type="submission" date="2023-04" db="EMBL/GenBank/DDBJ databases">
        <authorList>
            <person name="Bruccoleri R.E."/>
            <person name="Oakeley E.J."/>
            <person name="Faust A.-M."/>
            <person name="Dessus-Babus S."/>
            <person name="Altorfer M."/>
            <person name="Burckhardt D."/>
            <person name="Oertli M."/>
            <person name="Naumann U."/>
            <person name="Petersen F."/>
            <person name="Wong J."/>
        </authorList>
    </citation>
    <scope>NUCLEOTIDE SEQUENCE</scope>
    <source>
        <strain evidence="1">GSM-AAB239-AS_SAM_17_03QT</strain>
        <tissue evidence="1">Leaf</tissue>
    </source>
</reference>
<protein>
    <submittedName>
        <fullName evidence="1">Uncharacterized protein</fullName>
    </submittedName>
</protein>
<dbReference type="EMBL" id="JANAVB010039620">
    <property type="protein sequence ID" value="KAJ6799610.1"/>
    <property type="molecule type" value="Genomic_DNA"/>
</dbReference>
<organism evidence="1 2">
    <name type="scientific">Iris pallida</name>
    <name type="common">Sweet iris</name>
    <dbReference type="NCBI Taxonomy" id="29817"/>
    <lineage>
        <taxon>Eukaryota</taxon>
        <taxon>Viridiplantae</taxon>
        <taxon>Streptophyta</taxon>
        <taxon>Embryophyta</taxon>
        <taxon>Tracheophyta</taxon>
        <taxon>Spermatophyta</taxon>
        <taxon>Magnoliopsida</taxon>
        <taxon>Liliopsida</taxon>
        <taxon>Asparagales</taxon>
        <taxon>Iridaceae</taxon>
        <taxon>Iridoideae</taxon>
        <taxon>Irideae</taxon>
        <taxon>Iris</taxon>
    </lineage>
</organism>
<sequence>MEVDIAAVEKLVLLWEPITSPTAAEKSVPDDFVSDYDHTFASMKKVNGKEASEVIDGSVAEEATRGI</sequence>
<dbReference type="AlphaFoldDB" id="A0AAX6E6L8"/>